<dbReference type="PANTHER" id="PTHR30582:SF2">
    <property type="entry name" value="L,D-TRANSPEPTIDASE YCIB-RELATED"/>
    <property type="match status" value="1"/>
</dbReference>
<organism evidence="8 9">
    <name type="scientific">Leifsonia shinshuensis</name>
    <dbReference type="NCBI Taxonomy" id="150026"/>
    <lineage>
        <taxon>Bacteria</taxon>
        <taxon>Bacillati</taxon>
        <taxon>Actinomycetota</taxon>
        <taxon>Actinomycetes</taxon>
        <taxon>Micrococcales</taxon>
        <taxon>Microbacteriaceae</taxon>
        <taxon>Leifsonia</taxon>
    </lineage>
</organism>
<keyword evidence="3 6" id="KW-0133">Cell shape</keyword>
<dbReference type="AlphaFoldDB" id="A0A853CT53"/>
<dbReference type="GO" id="GO:0008360">
    <property type="term" value="P:regulation of cell shape"/>
    <property type="evidence" value="ECO:0007669"/>
    <property type="project" value="UniProtKB-UniRule"/>
</dbReference>
<dbReference type="GO" id="GO:0018104">
    <property type="term" value="P:peptidoglycan-protein cross-linking"/>
    <property type="evidence" value="ECO:0007669"/>
    <property type="project" value="TreeGrafter"/>
</dbReference>
<comment type="caution">
    <text evidence="8">The sequence shown here is derived from an EMBL/GenBank/DDBJ whole genome shotgun (WGS) entry which is preliminary data.</text>
</comment>
<gene>
    <name evidence="8" type="ORF">HNR13_001819</name>
</gene>
<evidence type="ECO:0000313" key="9">
    <source>
        <dbReference type="Proteomes" id="UP000578352"/>
    </source>
</evidence>
<dbReference type="GO" id="GO:0005576">
    <property type="term" value="C:extracellular region"/>
    <property type="evidence" value="ECO:0007669"/>
    <property type="project" value="TreeGrafter"/>
</dbReference>
<proteinExistence type="predicted"/>
<feature type="active site" description="Nucleophile" evidence="6">
    <location>
        <position position="106"/>
    </location>
</feature>
<dbReference type="InterPro" id="IPR005490">
    <property type="entry name" value="LD_TPept_cat_dom"/>
</dbReference>
<evidence type="ECO:0000256" key="3">
    <source>
        <dbReference type="ARBA" id="ARBA00022960"/>
    </source>
</evidence>
<dbReference type="RefSeq" id="WP_179605445.1">
    <property type="nucleotide sequence ID" value="NZ_BAABEH010000001.1"/>
</dbReference>
<comment type="pathway">
    <text evidence="1 6">Cell wall biogenesis; peptidoglycan biosynthesis.</text>
</comment>
<keyword evidence="8" id="KW-0449">Lipoprotein</keyword>
<feature type="domain" description="L,D-TPase catalytic" evidence="7">
    <location>
        <begin position="2"/>
        <end position="130"/>
    </location>
</feature>
<evidence type="ECO:0000313" key="8">
    <source>
        <dbReference type="EMBL" id="NYJ23532.1"/>
    </source>
</evidence>
<dbReference type="InterPro" id="IPR050979">
    <property type="entry name" value="LD-transpeptidase"/>
</dbReference>
<dbReference type="InterPro" id="IPR038063">
    <property type="entry name" value="Transpep_catalytic_dom"/>
</dbReference>
<dbReference type="GO" id="GO:0071555">
    <property type="term" value="P:cell wall organization"/>
    <property type="evidence" value="ECO:0007669"/>
    <property type="project" value="UniProtKB-UniRule"/>
</dbReference>
<accession>A0A853CT53</accession>
<evidence type="ECO:0000256" key="5">
    <source>
        <dbReference type="ARBA" id="ARBA00023316"/>
    </source>
</evidence>
<dbReference type="PANTHER" id="PTHR30582">
    <property type="entry name" value="L,D-TRANSPEPTIDASE"/>
    <property type="match status" value="1"/>
</dbReference>
<evidence type="ECO:0000259" key="7">
    <source>
        <dbReference type="PROSITE" id="PS52029"/>
    </source>
</evidence>
<evidence type="ECO:0000256" key="2">
    <source>
        <dbReference type="ARBA" id="ARBA00022679"/>
    </source>
</evidence>
<name>A0A853CT53_9MICO</name>
<keyword evidence="4 6" id="KW-0573">Peptidoglycan synthesis</keyword>
<feature type="active site" description="Proton donor/acceptor" evidence="6">
    <location>
        <position position="84"/>
    </location>
</feature>
<sequence>MKHIIVSIGQQHLYACDGQALYTDGPVTTGASAIANVDDSTPIGTFHILDKTQNTVLSGGDVNGQWNDPVQYWMPFTAGGCGFHDASWQTFPLGSPLYTTQGSHCCVHVGLDVVSTMFYWAQVDTLVTVEN</sequence>
<dbReference type="Gene3D" id="2.40.440.10">
    <property type="entry name" value="L,D-transpeptidase catalytic domain-like"/>
    <property type="match status" value="1"/>
</dbReference>
<evidence type="ECO:0000256" key="4">
    <source>
        <dbReference type="ARBA" id="ARBA00022984"/>
    </source>
</evidence>
<evidence type="ECO:0000256" key="6">
    <source>
        <dbReference type="PROSITE-ProRule" id="PRU01373"/>
    </source>
</evidence>
<dbReference type="PROSITE" id="PS52029">
    <property type="entry name" value="LD_TPASE"/>
    <property type="match status" value="1"/>
</dbReference>
<dbReference type="GO" id="GO:0016740">
    <property type="term" value="F:transferase activity"/>
    <property type="evidence" value="ECO:0007669"/>
    <property type="project" value="UniProtKB-KW"/>
</dbReference>
<evidence type="ECO:0000256" key="1">
    <source>
        <dbReference type="ARBA" id="ARBA00004752"/>
    </source>
</evidence>
<protein>
    <submittedName>
        <fullName evidence="8">Lipoprotein-anchoring transpeptidase ErfK/SrfK</fullName>
    </submittedName>
</protein>
<dbReference type="GO" id="GO:0071972">
    <property type="term" value="F:peptidoglycan L,D-transpeptidase activity"/>
    <property type="evidence" value="ECO:0007669"/>
    <property type="project" value="TreeGrafter"/>
</dbReference>
<dbReference type="Proteomes" id="UP000578352">
    <property type="component" value="Unassembled WGS sequence"/>
</dbReference>
<dbReference type="CDD" id="cd16913">
    <property type="entry name" value="YkuD_like"/>
    <property type="match status" value="1"/>
</dbReference>
<dbReference type="SUPFAM" id="SSF141523">
    <property type="entry name" value="L,D-transpeptidase catalytic domain-like"/>
    <property type="match status" value="1"/>
</dbReference>
<keyword evidence="2" id="KW-0808">Transferase</keyword>
<keyword evidence="5 6" id="KW-0961">Cell wall biogenesis/degradation</keyword>
<dbReference type="UniPathway" id="UPA00219"/>
<dbReference type="Pfam" id="PF03734">
    <property type="entry name" value="YkuD"/>
    <property type="match status" value="1"/>
</dbReference>
<dbReference type="EMBL" id="JACCFL010000001">
    <property type="protein sequence ID" value="NYJ23532.1"/>
    <property type="molecule type" value="Genomic_DNA"/>
</dbReference>
<reference evidence="8 9" key="1">
    <citation type="submission" date="2020-07" db="EMBL/GenBank/DDBJ databases">
        <title>Sequencing the genomes of 1000 actinobacteria strains.</title>
        <authorList>
            <person name="Klenk H.-P."/>
        </authorList>
    </citation>
    <scope>NUCLEOTIDE SEQUENCE [LARGE SCALE GENOMIC DNA]</scope>
    <source>
        <strain evidence="8 9">DSM 15165</strain>
    </source>
</reference>